<accession>A0A1G5FSW9</accession>
<keyword evidence="1" id="KW-0472">Membrane</keyword>
<reference evidence="3" key="1">
    <citation type="submission" date="2016-10" db="EMBL/GenBank/DDBJ databases">
        <authorList>
            <person name="Varghese N."/>
            <person name="Submissions S."/>
        </authorList>
    </citation>
    <scope>NUCLEOTIDE SEQUENCE [LARGE SCALE GENOMIC DNA]</scope>
    <source>
        <strain evidence="3">XBD2006</strain>
    </source>
</reference>
<gene>
    <name evidence="2" type="ORF">SAMN02910451_02552</name>
</gene>
<name>A0A1G5FSW9_9FIRM</name>
<keyword evidence="1" id="KW-1133">Transmembrane helix</keyword>
<feature type="transmembrane region" description="Helical" evidence="1">
    <location>
        <begin position="29"/>
        <end position="48"/>
    </location>
</feature>
<organism evidence="2 3">
    <name type="scientific">Butyrivibrio hungatei</name>
    <dbReference type="NCBI Taxonomy" id="185008"/>
    <lineage>
        <taxon>Bacteria</taxon>
        <taxon>Bacillati</taxon>
        <taxon>Bacillota</taxon>
        <taxon>Clostridia</taxon>
        <taxon>Lachnospirales</taxon>
        <taxon>Lachnospiraceae</taxon>
        <taxon>Butyrivibrio</taxon>
    </lineage>
</organism>
<sequence>MSIRDEVKEQQDKMKDKDFKEKWDYFWEYYKFHVMTAVVALLFIISGVKSMLGEKPTYLNVILVNSAPSTFENTLGKDFLEATGVNPSENVCFIDTTAVLNPDNIDEVAIATTQKITANIAAKELDVLGADYNNFFQYAGQDVFADLSAYYSKKDLEAMGDSVLYMDAGYIEYIASDEYQDYLSNGTYDENNKYAVLCAEAAKTGSYTNLPKEEMKKPIPVGIIINNSKAYEKTGLYSGKTSVAGIIANSTRTEAAVKFLDYIHQN</sequence>
<dbReference type="EMBL" id="FMUR01000016">
    <property type="protein sequence ID" value="SCY42415.1"/>
    <property type="molecule type" value="Genomic_DNA"/>
</dbReference>
<dbReference type="RefSeq" id="WP_074462982.1">
    <property type="nucleotide sequence ID" value="NZ_FMUR01000016.1"/>
</dbReference>
<evidence type="ECO:0000313" key="3">
    <source>
        <dbReference type="Proteomes" id="UP000183047"/>
    </source>
</evidence>
<evidence type="ECO:0000256" key="1">
    <source>
        <dbReference type="SAM" id="Phobius"/>
    </source>
</evidence>
<keyword evidence="3" id="KW-1185">Reference proteome</keyword>
<protein>
    <recommendedName>
        <fullName evidence="4">Extracellular solute-binding protein</fullName>
    </recommendedName>
</protein>
<keyword evidence="1" id="KW-0812">Transmembrane</keyword>
<dbReference type="AlphaFoldDB" id="A0A1G5FSW9"/>
<dbReference type="Proteomes" id="UP000183047">
    <property type="component" value="Unassembled WGS sequence"/>
</dbReference>
<proteinExistence type="predicted"/>
<evidence type="ECO:0008006" key="4">
    <source>
        <dbReference type="Google" id="ProtNLM"/>
    </source>
</evidence>
<evidence type="ECO:0000313" key="2">
    <source>
        <dbReference type="EMBL" id="SCY42415.1"/>
    </source>
</evidence>